<organism evidence="1 2">
    <name type="scientific">Brachionus plicatilis</name>
    <name type="common">Marine rotifer</name>
    <name type="synonym">Brachionus muelleri</name>
    <dbReference type="NCBI Taxonomy" id="10195"/>
    <lineage>
        <taxon>Eukaryota</taxon>
        <taxon>Metazoa</taxon>
        <taxon>Spiralia</taxon>
        <taxon>Gnathifera</taxon>
        <taxon>Rotifera</taxon>
        <taxon>Eurotatoria</taxon>
        <taxon>Monogononta</taxon>
        <taxon>Pseudotrocha</taxon>
        <taxon>Ploima</taxon>
        <taxon>Brachionidae</taxon>
        <taxon>Brachionus</taxon>
    </lineage>
</organism>
<dbReference type="Proteomes" id="UP000276133">
    <property type="component" value="Unassembled WGS sequence"/>
</dbReference>
<protein>
    <submittedName>
        <fullName evidence="1">Uncharacterized protein</fullName>
    </submittedName>
</protein>
<proteinExistence type="predicted"/>
<keyword evidence="2" id="KW-1185">Reference proteome</keyword>
<accession>A0A3M7Q3C5</accession>
<dbReference type="EMBL" id="REGN01007717">
    <property type="protein sequence ID" value="RNA05458.1"/>
    <property type="molecule type" value="Genomic_DNA"/>
</dbReference>
<comment type="caution">
    <text evidence="1">The sequence shown here is derived from an EMBL/GenBank/DDBJ whole genome shotgun (WGS) entry which is preliminary data.</text>
</comment>
<evidence type="ECO:0000313" key="2">
    <source>
        <dbReference type="Proteomes" id="UP000276133"/>
    </source>
</evidence>
<evidence type="ECO:0000313" key="1">
    <source>
        <dbReference type="EMBL" id="RNA05458.1"/>
    </source>
</evidence>
<reference evidence="1 2" key="1">
    <citation type="journal article" date="2018" name="Sci. Rep.">
        <title>Genomic signatures of local adaptation to the degree of environmental predictability in rotifers.</title>
        <authorList>
            <person name="Franch-Gras L."/>
            <person name="Hahn C."/>
            <person name="Garcia-Roger E.M."/>
            <person name="Carmona M.J."/>
            <person name="Serra M."/>
            <person name="Gomez A."/>
        </authorList>
    </citation>
    <scope>NUCLEOTIDE SEQUENCE [LARGE SCALE GENOMIC DNA]</scope>
    <source>
        <strain evidence="1">HYR1</strain>
    </source>
</reference>
<gene>
    <name evidence="1" type="ORF">BpHYR1_052063</name>
</gene>
<name>A0A3M7Q3C5_BRAPC</name>
<dbReference type="AlphaFoldDB" id="A0A3M7Q3C5"/>
<sequence>MNMFYIKTTYVARIVNFKCKLNKNSSLFDNCGFILYFSFLETANSGDVLKLKIIKGAKKCVALCCINSKSYQNIYLERQKNFFCLHRIKLREPWKQQKQRRINAKIVNDCQKC</sequence>